<proteinExistence type="inferred from homology"/>
<comment type="similarity">
    <text evidence="2">Belongs to the drug/metabolite transporter (DMT) superfamily. 10 TMS drug/metabolite exporter (DME) (TC 2.A.7.3) family.</text>
</comment>
<dbReference type="EMBL" id="FNPR01000001">
    <property type="protein sequence ID" value="SDY08679.1"/>
    <property type="molecule type" value="Genomic_DNA"/>
</dbReference>
<dbReference type="SUPFAM" id="SSF103481">
    <property type="entry name" value="Multidrug resistance efflux transporter EmrE"/>
    <property type="match status" value="2"/>
</dbReference>
<organism evidence="8 9">
    <name type="scientific">Lentibacter algarum</name>
    <dbReference type="NCBI Taxonomy" id="576131"/>
    <lineage>
        <taxon>Bacteria</taxon>
        <taxon>Pseudomonadati</taxon>
        <taxon>Pseudomonadota</taxon>
        <taxon>Alphaproteobacteria</taxon>
        <taxon>Rhodobacterales</taxon>
        <taxon>Roseobacteraceae</taxon>
        <taxon>Lentibacter</taxon>
    </lineage>
</organism>
<keyword evidence="5 6" id="KW-0472">Membrane</keyword>
<feature type="transmembrane region" description="Helical" evidence="6">
    <location>
        <begin position="83"/>
        <end position="100"/>
    </location>
</feature>
<feature type="domain" description="EamA" evidence="7">
    <location>
        <begin position="156"/>
        <end position="284"/>
    </location>
</feature>
<evidence type="ECO:0000259" key="7">
    <source>
        <dbReference type="Pfam" id="PF00892"/>
    </source>
</evidence>
<feature type="transmembrane region" description="Helical" evidence="6">
    <location>
        <begin position="106"/>
        <end position="123"/>
    </location>
</feature>
<accession>A0A1H3H207</accession>
<keyword evidence="3 6" id="KW-0812">Transmembrane</keyword>
<keyword evidence="9" id="KW-1185">Reference proteome</keyword>
<dbReference type="OrthoDB" id="9812899at2"/>
<evidence type="ECO:0000313" key="8">
    <source>
        <dbReference type="EMBL" id="SDY08679.1"/>
    </source>
</evidence>
<feature type="transmembrane region" description="Helical" evidence="6">
    <location>
        <begin position="155"/>
        <end position="174"/>
    </location>
</feature>
<feature type="transmembrane region" description="Helical" evidence="6">
    <location>
        <begin position="46"/>
        <end position="63"/>
    </location>
</feature>
<feature type="domain" description="EamA" evidence="7">
    <location>
        <begin position="11"/>
        <end position="146"/>
    </location>
</feature>
<dbReference type="GeneID" id="78122936"/>
<feature type="transmembrane region" description="Helical" evidence="6">
    <location>
        <begin position="130"/>
        <end position="149"/>
    </location>
</feature>
<feature type="transmembrane region" description="Helical" evidence="6">
    <location>
        <begin position="186"/>
        <end position="206"/>
    </location>
</feature>
<dbReference type="STRING" id="576131.SAMN05444486_101126"/>
<dbReference type="GO" id="GO:0016020">
    <property type="term" value="C:membrane"/>
    <property type="evidence" value="ECO:0007669"/>
    <property type="project" value="UniProtKB-SubCell"/>
</dbReference>
<keyword evidence="4 6" id="KW-1133">Transmembrane helix</keyword>
<name>A0A1H3H207_9RHOB</name>
<evidence type="ECO:0000256" key="2">
    <source>
        <dbReference type="ARBA" id="ARBA00009853"/>
    </source>
</evidence>
<dbReference type="Proteomes" id="UP000199026">
    <property type="component" value="Unassembled WGS sequence"/>
</dbReference>
<sequence length="299" mass="31495">MKALALPNARLAVMLMLTATFFIASSTLMAKLASDPRFGTPLHPLQISHGRFLFAFVLISAVVTATQQKISRPNLQLHTARSLLGWSGVTLMFAAVAFIPMADATAISFLNPVFAMVFAIPLLGERVGPVRWSAAAIAFLGALVLLRPSPASFEAGALLALGAAVFMGLEVILIKRLANSEPPLQILFVNNAIGLIIASLAVLPVWQMPSPSQWLVLAGVGSAMAMAQFFFVNAMARAEASYIAPFAFTTLIFAAAYDAALFGAWPDVVSGVGALTILSGAGLLAWRESHLKSAASPSE</sequence>
<evidence type="ECO:0000256" key="4">
    <source>
        <dbReference type="ARBA" id="ARBA00022989"/>
    </source>
</evidence>
<dbReference type="RefSeq" id="WP_089887003.1">
    <property type="nucleotide sequence ID" value="NZ_CALJFH010000041.1"/>
</dbReference>
<evidence type="ECO:0000256" key="1">
    <source>
        <dbReference type="ARBA" id="ARBA00004141"/>
    </source>
</evidence>
<feature type="transmembrane region" description="Helical" evidence="6">
    <location>
        <begin position="212"/>
        <end position="231"/>
    </location>
</feature>
<dbReference type="InterPro" id="IPR000620">
    <property type="entry name" value="EamA_dom"/>
</dbReference>
<comment type="subcellular location">
    <subcellularLocation>
        <location evidence="1">Membrane</location>
        <topology evidence="1">Multi-pass membrane protein</topology>
    </subcellularLocation>
</comment>
<protein>
    <submittedName>
        <fullName evidence="8">Uncharacterized membrane protein</fullName>
    </submittedName>
</protein>
<dbReference type="PANTHER" id="PTHR22911:SF6">
    <property type="entry name" value="SOLUTE CARRIER FAMILY 35 MEMBER G1"/>
    <property type="match status" value="1"/>
</dbReference>
<evidence type="ECO:0000313" key="9">
    <source>
        <dbReference type="Proteomes" id="UP000199026"/>
    </source>
</evidence>
<feature type="transmembrane region" description="Helical" evidence="6">
    <location>
        <begin position="268"/>
        <end position="286"/>
    </location>
</feature>
<feature type="transmembrane region" description="Helical" evidence="6">
    <location>
        <begin position="243"/>
        <end position="262"/>
    </location>
</feature>
<gene>
    <name evidence="8" type="ORF">SAMN05444486_101126</name>
</gene>
<dbReference type="InterPro" id="IPR037185">
    <property type="entry name" value="EmrE-like"/>
</dbReference>
<dbReference type="AlphaFoldDB" id="A0A1H3H207"/>
<reference evidence="8 9" key="1">
    <citation type="submission" date="2016-10" db="EMBL/GenBank/DDBJ databases">
        <authorList>
            <person name="de Groot N.N."/>
        </authorList>
    </citation>
    <scope>NUCLEOTIDE SEQUENCE [LARGE SCALE GENOMIC DNA]</scope>
    <source>
        <strain evidence="8 9">DSM 24677</strain>
    </source>
</reference>
<evidence type="ECO:0000256" key="3">
    <source>
        <dbReference type="ARBA" id="ARBA00022692"/>
    </source>
</evidence>
<evidence type="ECO:0000256" key="5">
    <source>
        <dbReference type="ARBA" id="ARBA00023136"/>
    </source>
</evidence>
<dbReference type="PANTHER" id="PTHR22911">
    <property type="entry name" value="ACYL-MALONYL CONDENSING ENZYME-RELATED"/>
    <property type="match status" value="1"/>
</dbReference>
<dbReference type="Pfam" id="PF00892">
    <property type="entry name" value="EamA"/>
    <property type="match status" value="2"/>
</dbReference>
<evidence type="ECO:0000256" key="6">
    <source>
        <dbReference type="SAM" id="Phobius"/>
    </source>
</evidence>